<comment type="caution">
    <text evidence="3">The sequence shown here is derived from an EMBL/GenBank/DDBJ whole genome shotgun (WGS) entry which is preliminary data.</text>
</comment>
<evidence type="ECO:0000313" key="4">
    <source>
        <dbReference type="Proteomes" id="UP000886876"/>
    </source>
</evidence>
<keyword evidence="2" id="KW-0732">Signal</keyword>
<name>A0A9D1G616_9FIRM</name>
<evidence type="ECO:0000313" key="3">
    <source>
        <dbReference type="EMBL" id="HIS98222.1"/>
    </source>
</evidence>
<feature type="region of interest" description="Disordered" evidence="1">
    <location>
        <begin position="37"/>
        <end position="64"/>
    </location>
</feature>
<gene>
    <name evidence="3" type="ORF">IAD42_09620</name>
</gene>
<dbReference type="PROSITE" id="PS51257">
    <property type="entry name" value="PROKAR_LIPOPROTEIN"/>
    <property type="match status" value="1"/>
</dbReference>
<dbReference type="Proteomes" id="UP000886876">
    <property type="component" value="Unassembled WGS sequence"/>
</dbReference>
<feature type="compositionally biased region" description="Low complexity" evidence="1">
    <location>
        <begin position="51"/>
        <end position="64"/>
    </location>
</feature>
<proteinExistence type="predicted"/>
<reference evidence="3" key="2">
    <citation type="journal article" date="2021" name="PeerJ">
        <title>Extensive microbial diversity within the chicken gut microbiome revealed by metagenomics and culture.</title>
        <authorList>
            <person name="Gilroy R."/>
            <person name="Ravi A."/>
            <person name="Getino M."/>
            <person name="Pursley I."/>
            <person name="Horton D.L."/>
            <person name="Alikhan N.F."/>
            <person name="Baker D."/>
            <person name="Gharbi K."/>
            <person name="Hall N."/>
            <person name="Watson M."/>
            <person name="Adriaenssens E.M."/>
            <person name="Foster-Nyarko E."/>
            <person name="Jarju S."/>
            <person name="Secka A."/>
            <person name="Antonio M."/>
            <person name="Oren A."/>
            <person name="Chaudhuri R.R."/>
            <person name="La Ragione R."/>
            <person name="Hildebrand F."/>
            <person name="Pallen M.J."/>
        </authorList>
    </citation>
    <scope>NUCLEOTIDE SEQUENCE</scope>
    <source>
        <strain evidence="3">ChiHecec3B27-6122</strain>
    </source>
</reference>
<accession>A0A9D1G616</accession>
<dbReference type="AlphaFoldDB" id="A0A9D1G616"/>
<reference evidence="3" key="1">
    <citation type="submission" date="2020-10" db="EMBL/GenBank/DDBJ databases">
        <authorList>
            <person name="Gilroy R."/>
        </authorList>
    </citation>
    <scope>NUCLEOTIDE SEQUENCE</scope>
    <source>
        <strain evidence="3">ChiHecec3B27-6122</strain>
    </source>
</reference>
<evidence type="ECO:0000256" key="1">
    <source>
        <dbReference type="SAM" id="MobiDB-lite"/>
    </source>
</evidence>
<protein>
    <submittedName>
        <fullName evidence="3">Uncharacterized protein</fullName>
    </submittedName>
</protein>
<evidence type="ECO:0000256" key="2">
    <source>
        <dbReference type="SAM" id="SignalP"/>
    </source>
</evidence>
<sequence>MKKLLACILLGSALLALSACAKVDDGVITDKPDVTHSAAPVASTTPDVKVSAMPNTSSMPSTSP</sequence>
<dbReference type="EMBL" id="DVJS01000242">
    <property type="protein sequence ID" value="HIS98222.1"/>
    <property type="molecule type" value="Genomic_DNA"/>
</dbReference>
<feature type="chain" id="PRO_5038504802" evidence="2">
    <location>
        <begin position="22"/>
        <end position="64"/>
    </location>
</feature>
<feature type="signal peptide" evidence="2">
    <location>
        <begin position="1"/>
        <end position="21"/>
    </location>
</feature>
<organism evidence="3 4">
    <name type="scientific">Candidatus Scatomorpha pullistercoris</name>
    <dbReference type="NCBI Taxonomy" id="2840929"/>
    <lineage>
        <taxon>Bacteria</taxon>
        <taxon>Bacillati</taxon>
        <taxon>Bacillota</taxon>
        <taxon>Clostridia</taxon>
        <taxon>Eubacteriales</taxon>
        <taxon>Candidatus Scatomorpha</taxon>
    </lineage>
</organism>